<accession>A0A7H9HTJ0</accession>
<reference evidence="2 3" key="1">
    <citation type="submission" date="2020-06" db="EMBL/GenBank/DDBJ databases">
        <title>The yeast mating-type switching endonuclease HO is a domesticated member of an unorthodox homing genetic element family.</title>
        <authorList>
            <person name="Coughlan A.Y."/>
            <person name="Lombardi L."/>
            <person name="Braun-Galleani S."/>
            <person name="Martos A.R."/>
            <person name="Galeote V."/>
            <person name="Bigey F."/>
            <person name="Dequin S."/>
            <person name="Byrne K.P."/>
            <person name="Wolfe K.H."/>
        </authorList>
    </citation>
    <scope>NUCLEOTIDE SEQUENCE [LARGE SCALE GENOMIC DNA]</scope>
    <source>
        <strain evidence="2 3">CBS2947</strain>
    </source>
</reference>
<dbReference type="OrthoDB" id="4068553at2759"/>
<organism evidence="2 3">
    <name type="scientific">Torulaspora globosa</name>
    <dbReference type="NCBI Taxonomy" id="48254"/>
    <lineage>
        <taxon>Eukaryota</taxon>
        <taxon>Fungi</taxon>
        <taxon>Dikarya</taxon>
        <taxon>Ascomycota</taxon>
        <taxon>Saccharomycotina</taxon>
        <taxon>Saccharomycetes</taxon>
        <taxon>Saccharomycetales</taxon>
        <taxon>Saccharomycetaceae</taxon>
        <taxon>Torulaspora</taxon>
    </lineage>
</organism>
<gene>
    <name evidence="2" type="ORF">HG537_0D03970</name>
</gene>
<feature type="compositionally biased region" description="Polar residues" evidence="1">
    <location>
        <begin position="111"/>
        <end position="129"/>
    </location>
</feature>
<sequence length="178" mass="20164">MRRSVTDAEAVEGVQLRRVANRAATMCPRIPSVHFVERSLDRMGLEECDDSVTNQDEVSGDDSVERVVIGLERPVSRDAEQDESYKERSDDSTSSERDSGKSLPSDEEANCTEQIWETGTADTSVDDSQLSEWVHKPLKDLIFKTNKRFYDIDSNKVRYKVGLSRRAAVIPSLHRKKD</sequence>
<name>A0A7H9HTJ0_9SACH</name>
<evidence type="ECO:0000313" key="3">
    <source>
        <dbReference type="Proteomes" id="UP000510647"/>
    </source>
</evidence>
<dbReference type="EMBL" id="CP059270">
    <property type="protein sequence ID" value="QLQ80396.1"/>
    <property type="molecule type" value="Genomic_DNA"/>
</dbReference>
<dbReference type="Proteomes" id="UP000510647">
    <property type="component" value="Chromosome 4"/>
</dbReference>
<protein>
    <submittedName>
        <fullName evidence="2">Uncharacterized protein</fullName>
    </submittedName>
</protein>
<feature type="compositionally biased region" description="Basic and acidic residues" evidence="1">
    <location>
        <begin position="74"/>
        <end position="100"/>
    </location>
</feature>
<feature type="region of interest" description="Disordered" evidence="1">
    <location>
        <begin position="50"/>
        <end position="129"/>
    </location>
</feature>
<evidence type="ECO:0000313" key="2">
    <source>
        <dbReference type="EMBL" id="QLQ80396.1"/>
    </source>
</evidence>
<proteinExistence type="predicted"/>
<evidence type="ECO:0000256" key="1">
    <source>
        <dbReference type="SAM" id="MobiDB-lite"/>
    </source>
</evidence>
<dbReference type="AlphaFoldDB" id="A0A7H9HTJ0"/>
<keyword evidence="3" id="KW-1185">Reference proteome</keyword>